<evidence type="ECO:0008006" key="3">
    <source>
        <dbReference type="Google" id="ProtNLM"/>
    </source>
</evidence>
<proteinExistence type="predicted"/>
<dbReference type="InterPro" id="IPR021109">
    <property type="entry name" value="Peptidase_aspartic_dom_sf"/>
</dbReference>
<reference evidence="2" key="2">
    <citation type="journal article" date="2024" name="Plant">
        <title>Genomic evolution and insights into agronomic trait innovations of Sesamum species.</title>
        <authorList>
            <person name="Miao H."/>
            <person name="Wang L."/>
            <person name="Qu L."/>
            <person name="Liu H."/>
            <person name="Sun Y."/>
            <person name="Le M."/>
            <person name="Wang Q."/>
            <person name="Wei S."/>
            <person name="Zheng Y."/>
            <person name="Lin W."/>
            <person name="Duan Y."/>
            <person name="Cao H."/>
            <person name="Xiong S."/>
            <person name="Wang X."/>
            <person name="Wei L."/>
            <person name="Li C."/>
            <person name="Ma Q."/>
            <person name="Ju M."/>
            <person name="Zhao R."/>
            <person name="Li G."/>
            <person name="Mu C."/>
            <person name="Tian Q."/>
            <person name="Mei H."/>
            <person name="Zhang T."/>
            <person name="Gao T."/>
            <person name="Zhang H."/>
        </authorList>
    </citation>
    <scope>NUCLEOTIDE SEQUENCE</scope>
    <source>
        <strain evidence="2">G02</strain>
    </source>
</reference>
<dbReference type="EMBL" id="JACGWJ010000009">
    <property type="protein sequence ID" value="KAL0400245.1"/>
    <property type="molecule type" value="Genomic_DNA"/>
</dbReference>
<gene>
    <name evidence="2" type="ORF">Sradi_2367800</name>
</gene>
<dbReference type="PANTHER" id="PTHR33240:SF15">
    <property type="entry name" value="GAG-PRO-LIKE PROTEIN"/>
    <property type="match status" value="1"/>
</dbReference>
<sequence length="361" mass="39799">MSLKEVIEVEAMEETPLIQFGRAERSGPRGSPNDALVITVVLANYEVGCIFIDSESSADIFFGEAYDQMQLGDVSLEKVNTLLYGFAGEVVHPRGMISLPLTIGAGPTQKTCMLKFLVVNVPSAYNVILGRPTLTAFQAVISIYHMKIKFPTLGGVGEVQGDHLQFKKYYVEAVRKGQKRNLQDEKHQGVPSRSLDKTTRVDAHLGGKNKEEIISCLRRSADIFAWVPQDLEGIDPRVITYHLNIDPGIKPVKQKKRYFGPEKDKVIQAEVDKLMAAGYIEEIQFPEWLSNVVLVPKSGGKWRMCIDFRDLNKIHDYRCSTSFSGHACGRGTPSPPPVVGPDAPPPPEPASIPPPTATDSP</sequence>
<dbReference type="AlphaFoldDB" id="A0AAW2T799"/>
<feature type="compositionally biased region" description="Pro residues" evidence="1">
    <location>
        <begin position="333"/>
        <end position="361"/>
    </location>
</feature>
<dbReference type="CDD" id="cd00303">
    <property type="entry name" value="retropepsin_like"/>
    <property type="match status" value="1"/>
</dbReference>
<dbReference type="PANTHER" id="PTHR33240">
    <property type="entry name" value="OS08G0508500 PROTEIN"/>
    <property type="match status" value="1"/>
</dbReference>
<comment type="caution">
    <text evidence="2">The sequence shown here is derived from an EMBL/GenBank/DDBJ whole genome shotgun (WGS) entry which is preliminary data.</text>
</comment>
<dbReference type="InterPro" id="IPR043502">
    <property type="entry name" value="DNA/RNA_pol_sf"/>
</dbReference>
<evidence type="ECO:0000313" key="2">
    <source>
        <dbReference type="EMBL" id="KAL0400245.1"/>
    </source>
</evidence>
<organism evidence="2">
    <name type="scientific">Sesamum radiatum</name>
    <name type="common">Black benniseed</name>
    <dbReference type="NCBI Taxonomy" id="300843"/>
    <lineage>
        <taxon>Eukaryota</taxon>
        <taxon>Viridiplantae</taxon>
        <taxon>Streptophyta</taxon>
        <taxon>Embryophyta</taxon>
        <taxon>Tracheophyta</taxon>
        <taxon>Spermatophyta</taxon>
        <taxon>Magnoliopsida</taxon>
        <taxon>eudicotyledons</taxon>
        <taxon>Gunneridae</taxon>
        <taxon>Pentapetalae</taxon>
        <taxon>asterids</taxon>
        <taxon>lamiids</taxon>
        <taxon>Lamiales</taxon>
        <taxon>Pedaliaceae</taxon>
        <taxon>Sesamum</taxon>
    </lineage>
</organism>
<accession>A0AAW2T799</accession>
<name>A0AAW2T799_SESRA</name>
<evidence type="ECO:0000256" key="1">
    <source>
        <dbReference type="SAM" id="MobiDB-lite"/>
    </source>
</evidence>
<dbReference type="Gene3D" id="3.10.10.10">
    <property type="entry name" value="HIV Type 1 Reverse Transcriptase, subunit A, domain 1"/>
    <property type="match status" value="1"/>
</dbReference>
<dbReference type="SUPFAM" id="SSF56672">
    <property type="entry name" value="DNA/RNA polymerases"/>
    <property type="match status" value="1"/>
</dbReference>
<protein>
    <recommendedName>
        <fullName evidence="3">Reverse transcriptase domain-containing protein</fullName>
    </recommendedName>
</protein>
<feature type="region of interest" description="Disordered" evidence="1">
    <location>
        <begin position="328"/>
        <end position="361"/>
    </location>
</feature>
<dbReference type="Gene3D" id="2.40.70.10">
    <property type="entry name" value="Acid Proteases"/>
    <property type="match status" value="1"/>
</dbReference>
<reference evidence="2" key="1">
    <citation type="submission" date="2020-06" db="EMBL/GenBank/DDBJ databases">
        <authorList>
            <person name="Li T."/>
            <person name="Hu X."/>
            <person name="Zhang T."/>
            <person name="Song X."/>
            <person name="Zhang H."/>
            <person name="Dai N."/>
            <person name="Sheng W."/>
            <person name="Hou X."/>
            <person name="Wei L."/>
        </authorList>
    </citation>
    <scope>NUCLEOTIDE SEQUENCE</scope>
    <source>
        <strain evidence="2">G02</strain>
        <tissue evidence="2">Leaf</tissue>
    </source>
</reference>